<keyword evidence="3" id="KW-1185">Reference proteome</keyword>
<organism evidence="2 3">
    <name type="scientific">Synaphobranchus kaupii</name>
    <name type="common">Kaup's arrowtooth eel</name>
    <dbReference type="NCBI Taxonomy" id="118154"/>
    <lineage>
        <taxon>Eukaryota</taxon>
        <taxon>Metazoa</taxon>
        <taxon>Chordata</taxon>
        <taxon>Craniata</taxon>
        <taxon>Vertebrata</taxon>
        <taxon>Euteleostomi</taxon>
        <taxon>Actinopterygii</taxon>
        <taxon>Neopterygii</taxon>
        <taxon>Teleostei</taxon>
        <taxon>Anguilliformes</taxon>
        <taxon>Synaphobranchidae</taxon>
        <taxon>Synaphobranchus</taxon>
    </lineage>
</organism>
<feature type="region of interest" description="Disordered" evidence="1">
    <location>
        <begin position="1"/>
        <end position="49"/>
    </location>
</feature>
<dbReference type="AlphaFoldDB" id="A0A9Q1IC78"/>
<evidence type="ECO:0000256" key="1">
    <source>
        <dbReference type="SAM" id="MobiDB-lite"/>
    </source>
</evidence>
<gene>
    <name evidence="2" type="ORF">SKAU_G00407990</name>
</gene>
<protein>
    <submittedName>
        <fullName evidence="2">Uncharacterized protein</fullName>
    </submittedName>
</protein>
<evidence type="ECO:0000313" key="3">
    <source>
        <dbReference type="Proteomes" id="UP001152622"/>
    </source>
</evidence>
<accession>A0A9Q1IC78</accession>
<dbReference type="Proteomes" id="UP001152622">
    <property type="component" value="Chromosome 21"/>
</dbReference>
<reference evidence="2" key="1">
    <citation type="journal article" date="2023" name="Science">
        <title>Genome structures resolve the early diversification of teleost fishes.</title>
        <authorList>
            <person name="Parey E."/>
            <person name="Louis A."/>
            <person name="Montfort J."/>
            <person name="Bouchez O."/>
            <person name="Roques C."/>
            <person name="Iampietro C."/>
            <person name="Lluch J."/>
            <person name="Castinel A."/>
            <person name="Donnadieu C."/>
            <person name="Desvignes T."/>
            <person name="Floi Bucao C."/>
            <person name="Jouanno E."/>
            <person name="Wen M."/>
            <person name="Mejri S."/>
            <person name="Dirks R."/>
            <person name="Jansen H."/>
            <person name="Henkel C."/>
            <person name="Chen W.J."/>
            <person name="Zahm M."/>
            <person name="Cabau C."/>
            <person name="Klopp C."/>
            <person name="Thompson A.W."/>
            <person name="Robinson-Rechavi M."/>
            <person name="Braasch I."/>
            <person name="Lecointre G."/>
            <person name="Bobe J."/>
            <person name="Postlethwait J.H."/>
            <person name="Berthelot C."/>
            <person name="Roest Crollius H."/>
            <person name="Guiguen Y."/>
        </authorList>
    </citation>
    <scope>NUCLEOTIDE SEQUENCE</scope>
    <source>
        <strain evidence="2">WJC10195</strain>
    </source>
</reference>
<proteinExistence type="predicted"/>
<evidence type="ECO:0000313" key="2">
    <source>
        <dbReference type="EMBL" id="KAJ8335160.1"/>
    </source>
</evidence>
<dbReference type="EMBL" id="JAINUF010000021">
    <property type="protein sequence ID" value="KAJ8335160.1"/>
    <property type="molecule type" value="Genomic_DNA"/>
</dbReference>
<name>A0A9Q1IC78_SYNKA</name>
<sequence>MTGFRLGNCQRIHSSISARPPQEREFSSQPPARRRRTVRPPGAKMGDPLSAVIYGDAGTADETLSLRAVPHGYLRSRVLVPSPSAFLRPIPHGHSTHSWHSSGRPARMAPRIPSVAVERGTGRRTQRALLSSSAHLAALTQHAPTVYAPHLFSPSAR</sequence>
<comment type="caution">
    <text evidence="2">The sequence shown here is derived from an EMBL/GenBank/DDBJ whole genome shotgun (WGS) entry which is preliminary data.</text>
</comment>